<name>A0A8J4XKT1_CHIOP</name>
<sequence>MPWRIQRPVSAFQDRGGGDKPQHPSTHGFLHVLRVLPSPADLRIACIRGSFTRPPRGTTMTGPSCRGRHTRGPRQTQDRPPLLLPPFRHGNDVTLGRQHLKDLSQYLRGVP</sequence>
<feature type="compositionally biased region" description="Low complexity" evidence="1">
    <location>
        <begin position="52"/>
        <end position="63"/>
    </location>
</feature>
<comment type="caution">
    <text evidence="2">The sequence shown here is derived from an EMBL/GenBank/DDBJ whole genome shotgun (WGS) entry which is preliminary data.</text>
</comment>
<evidence type="ECO:0000313" key="3">
    <source>
        <dbReference type="Proteomes" id="UP000770661"/>
    </source>
</evidence>
<organism evidence="2 3">
    <name type="scientific">Chionoecetes opilio</name>
    <name type="common">Atlantic snow crab</name>
    <name type="synonym">Cancer opilio</name>
    <dbReference type="NCBI Taxonomy" id="41210"/>
    <lineage>
        <taxon>Eukaryota</taxon>
        <taxon>Metazoa</taxon>
        <taxon>Ecdysozoa</taxon>
        <taxon>Arthropoda</taxon>
        <taxon>Crustacea</taxon>
        <taxon>Multicrustacea</taxon>
        <taxon>Malacostraca</taxon>
        <taxon>Eumalacostraca</taxon>
        <taxon>Eucarida</taxon>
        <taxon>Decapoda</taxon>
        <taxon>Pleocyemata</taxon>
        <taxon>Brachyura</taxon>
        <taxon>Eubrachyura</taxon>
        <taxon>Majoidea</taxon>
        <taxon>Majidae</taxon>
        <taxon>Chionoecetes</taxon>
    </lineage>
</organism>
<dbReference type="AlphaFoldDB" id="A0A8J4XKT1"/>
<feature type="region of interest" description="Disordered" evidence="1">
    <location>
        <begin position="50"/>
        <end position="93"/>
    </location>
</feature>
<evidence type="ECO:0000256" key="1">
    <source>
        <dbReference type="SAM" id="MobiDB-lite"/>
    </source>
</evidence>
<keyword evidence="3" id="KW-1185">Reference proteome</keyword>
<accession>A0A8J4XKT1</accession>
<dbReference type="EMBL" id="JACEEZ010025183">
    <property type="protein sequence ID" value="KAG0703730.1"/>
    <property type="molecule type" value="Genomic_DNA"/>
</dbReference>
<feature type="region of interest" description="Disordered" evidence="1">
    <location>
        <begin position="1"/>
        <end position="26"/>
    </location>
</feature>
<proteinExistence type="predicted"/>
<reference evidence="2" key="1">
    <citation type="submission" date="2020-07" db="EMBL/GenBank/DDBJ databases">
        <title>The High-quality genome of the commercially important snow crab, Chionoecetes opilio.</title>
        <authorList>
            <person name="Jeong J.-H."/>
            <person name="Ryu S."/>
        </authorList>
    </citation>
    <scope>NUCLEOTIDE SEQUENCE</scope>
    <source>
        <strain evidence="2">MADBK_172401_WGS</strain>
        <tissue evidence="2">Digestive gland</tissue>
    </source>
</reference>
<dbReference type="Proteomes" id="UP000770661">
    <property type="component" value="Unassembled WGS sequence"/>
</dbReference>
<evidence type="ECO:0000313" key="2">
    <source>
        <dbReference type="EMBL" id="KAG0703730.1"/>
    </source>
</evidence>
<protein>
    <submittedName>
        <fullName evidence="2">Uncharacterized protein</fullName>
    </submittedName>
</protein>
<gene>
    <name evidence="2" type="ORF">GWK47_002795</name>
</gene>